<evidence type="ECO:0000256" key="1">
    <source>
        <dbReference type="SAM" id="SignalP"/>
    </source>
</evidence>
<dbReference type="EMBL" id="JABBGC010000001">
    <property type="protein sequence ID" value="NML38699.1"/>
    <property type="molecule type" value="Genomic_DNA"/>
</dbReference>
<accession>A0A848GMU1</accession>
<feature type="signal peptide" evidence="1">
    <location>
        <begin position="1"/>
        <end position="19"/>
    </location>
</feature>
<dbReference type="RefSeq" id="WP_169225672.1">
    <property type="nucleotide sequence ID" value="NZ_JABBGC010000001.1"/>
</dbReference>
<protein>
    <submittedName>
        <fullName evidence="2">Uncharacterized protein</fullName>
    </submittedName>
</protein>
<keyword evidence="3" id="KW-1185">Reference proteome</keyword>
<gene>
    <name evidence="2" type="ORF">HHL17_15935</name>
</gene>
<feature type="chain" id="PRO_5032848398" evidence="1">
    <location>
        <begin position="20"/>
        <end position="378"/>
    </location>
</feature>
<dbReference type="AlphaFoldDB" id="A0A848GMU1"/>
<dbReference type="Proteomes" id="UP000583266">
    <property type="component" value="Unassembled WGS sequence"/>
</dbReference>
<proteinExistence type="predicted"/>
<organism evidence="2 3">
    <name type="scientific">Chitinophaga fulva</name>
    <dbReference type="NCBI Taxonomy" id="2728842"/>
    <lineage>
        <taxon>Bacteria</taxon>
        <taxon>Pseudomonadati</taxon>
        <taxon>Bacteroidota</taxon>
        <taxon>Chitinophagia</taxon>
        <taxon>Chitinophagales</taxon>
        <taxon>Chitinophagaceae</taxon>
        <taxon>Chitinophaga</taxon>
    </lineage>
</organism>
<evidence type="ECO:0000313" key="3">
    <source>
        <dbReference type="Proteomes" id="UP000583266"/>
    </source>
</evidence>
<sequence length="378" mass="42398">MQKLLTTALLLAVSSTSFAQNKYHPFRVDKMYGVTDTLGNELVKPVHKFCEQFRSGKEFALYNFNDDVKDLIVNTSTGKILTFAYINPGEATVNNVSYTLVTEKTKKYLRSEEDGKIIPLKEDYSDFKTEGKYIIAKYYASALPAPPPPPVKQVKSKGGLLPPPPMLPPPMKIPPPGFSNYAVIAANDETLKPVMKGLYKTYLPLYNNKAEETIVRVKTVTYGPRQHSNFYAIIFSTDHTHSLYDTAMKLVKKFELKNASKEQLEEIASDIMKTKLSEYDEASAVPPMGVPSKNRPEPAVVYPVFDVEKSPNGNNQFVLKQSATDVKVIFETPSRITWNGKDHSIYISDTDTEFAVDPQSGKIWLPQKYWATAGITVK</sequence>
<comment type="caution">
    <text evidence="2">The sequence shown here is derived from an EMBL/GenBank/DDBJ whole genome shotgun (WGS) entry which is preliminary data.</text>
</comment>
<keyword evidence="1" id="KW-0732">Signal</keyword>
<evidence type="ECO:0000313" key="2">
    <source>
        <dbReference type="EMBL" id="NML38699.1"/>
    </source>
</evidence>
<reference evidence="2 3" key="1">
    <citation type="submission" date="2020-04" db="EMBL/GenBank/DDBJ databases">
        <title>Chitinophaga sp. G-6-1-13 sp. nov., isolated from soil.</title>
        <authorList>
            <person name="Dahal R.H."/>
            <person name="Chaudhary D.K."/>
        </authorList>
    </citation>
    <scope>NUCLEOTIDE SEQUENCE [LARGE SCALE GENOMIC DNA]</scope>
    <source>
        <strain evidence="2 3">G-6-1-13</strain>
    </source>
</reference>
<name>A0A848GMU1_9BACT</name>